<evidence type="ECO:0000256" key="6">
    <source>
        <dbReference type="SAM" id="SignalP"/>
    </source>
</evidence>
<evidence type="ECO:0000313" key="8">
    <source>
        <dbReference type="Proteomes" id="UP000575083"/>
    </source>
</evidence>
<protein>
    <submittedName>
        <fullName evidence="7">Outer membrane scaffolding protein for murein synthesis (MipA/OmpV family)</fullName>
    </submittedName>
</protein>
<dbReference type="InterPro" id="IPR010583">
    <property type="entry name" value="MipA"/>
</dbReference>
<name>A0A7X0UBS8_9BURK</name>
<keyword evidence="3 6" id="KW-0732">Signal</keyword>
<dbReference type="GO" id="GO:0009252">
    <property type="term" value="P:peptidoglycan biosynthetic process"/>
    <property type="evidence" value="ECO:0007669"/>
    <property type="project" value="TreeGrafter"/>
</dbReference>
<evidence type="ECO:0000256" key="2">
    <source>
        <dbReference type="ARBA" id="ARBA00005722"/>
    </source>
</evidence>
<organism evidence="7 8">
    <name type="scientific">Acidovorax soli</name>
    <dbReference type="NCBI Taxonomy" id="592050"/>
    <lineage>
        <taxon>Bacteria</taxon>
        <taxon>Pseudomonadati</taxon>
        <taxon>Pseudomonadota</taxon>
        <taxon>Betaproteobacteria</taxon>
        <taxon>Burkholderiales</taxon>
        <taxon>Comamonadaceae</taxon>
        <taxon>Acidovorax</taxon>
    </lineage>
</organism>
<feature type="chain" id="PRO_5031144704" evidence="6">
    <location>
        <begin position="31"/>
        <end position="257"/>
    </location>
</feature>
<evidence type="ECO:0000256" key="3">
    <source>
        <dbReference type="ARBA" id="ARBA00022729"/>
    </source>
</evidence>
<reference evidence="7 8" key="1">
    <citation type="submission" date="2020-08" db="EMBL/GenBank/DDBJ databases">
        <title>Functional genomics of gut bacteria from endangered species of beetles.</title>
        <authorList>
            <person name="Carlos-Shanley C."/>
        </authorList>
    </citation>
    <scope>NUCLEOTIDE SEQUENCE [LARGE SCALE GENOMIC DNA]</scope>
    <source>
        <strain evidence="7 8">S00198</strain>
    </source>
</reference>
<dbReference type="Pfam" id="PF06629">
    <property type="entry name" value="MipA"/>
    <property type="match status" value="1"/>
</dbReference>
<keyword evidence="5" id="KW-0998">Cell outer membrane</keyword>
<evidence type="ECO:0000256" key="5">
    <source>
        <dbReference type="ARBA" id="ARBA00023237"/>
    </source>
</evidence>
<comment type="subcellular location">
    <subcellularLocation>
        <location evidence="1">Cell outer membrane</location>
    </subcellularLocation>
</comment>
<sequence>MTLRLPHPTTRTLAAVAATLPLLLPAGLKAQQADSSNWGLGLAVSAERKPYRDFDDKPQPLPLLTYENRWISIAGPGVDFKLPSVGPVGLRLRSRFGLEGYEAEDSPWLTGMHERKGSLWLGAAATWDAGPVQLSAELLGDASGHSKGRQFTLKAERRFQQGPWDITPRLALQQQDRKTVDYYYGVQAGEARPGRPAYEGSSAVNLQAGVRVGYTLAPRQWMFVDVSATRLGSAIKDSPLVNRSSQPAVLAGYLYRF</sequence>
<feature type="signal peptide" evidence="6">
    <location>
        <begin position="1"/>
        <end position="30"/>
    </location>
</feature>
<evidence type="ECO:0000313" key="7">
    <source>
        <dbReference type="EMBL" id="MBB6562681.1"/>
    </source>
</evidence>
<accession>A0A7X0UBS8</accession>
<keyword evidence="4" id="KW-0472">Membrane</keyword>
<dbReference type="EMBL" id="JACHLK010000014">
    <property type="protein sequence ID" value="MBB6562681.1"/>
    <property type="molecule type" value="Genomic_DNA"/>
</dbReference>
<evidence type="ECO:0000256" key="1">
    <source>
        <dbReference type="ARBA" id="ARBA00004442"/>
    </source>
</evidence>
<proteinExistence type="inferred from homology"/>
<keyword evidence="8" id="KW-1185">Reference proteome</keyword>
<dbReference type="PANTHER" id="PTHR38776:SF1">
    <property type="entry name" value="MLTA-INTERACTING PROTEIN-RELATED"/>
    <property type="match status" value="1"/>
</dbReference>
<comment type="similarity">
    <text evidence="2">Belongs to the MipA/OmpV family.</text>
</comment>
<dbReference type="PANTHER" id="PTHR38776">
    <property type="entry name" value="MLTA-INTERACTING PROTEIN-RELATED"/>
    <property type="match status" value="1"/>
</dbReference>
<dbReference type="RefSeq" id="WP_184862952.1">
    <property type="nucleotide sequence ID" value="NZ_JACHLK010000014.1"/>
</dbReference>
<dbReference type="GO" id="GO:0009279">
    <property type="term" value="C:cell outer membrane"/>
    <property type="evidence" value="ECO:0007669"/>
    <property type="project" value="UniProtKB-SubCell"/>
</dbReference>
<dbReference type="Proteomes" id="UP000575083">
    <property type="component" value="Unassembled WGS sequence"/>
</dbReference>
<evidence type="ECO:0000256" key="4">
    <source>
        <dbReference type="ARBA" id="ARBA00023136"/>
    </source>
</evidence>
<comment type="caution">
    <text evidence="7">The sequence shown here is derived from an EMBL/GenBank/DDBJ whole genome shotgun (WGS) entry which is preliminary data.</text>
</comment>
<dbReference type="AlphaFoldDB" id="A0A7X0UBS8"/>
<gene>
    <name evidence="7" type="ORF">HNP48_005397</name>
</gene>